<dbReference type="EMBL" id="PNBA02000018">
    <property type="protein sequence ID" value="KAG6392206.1"/>
    <property type="molecule type" value="Genomic_DNA"/>
</dbReference>
<feature type="region of interest" description="Disordered" evidence="4">
    <location>
        <begin position="19"/>
        <end position="43"/>
    </location>
</feature>
<protein>
    <recommendedName>
        <fullName evidence="7">WD repeat-containing protein 21A</fullName>
    </recommendedName>
</protein>
<dbReference type="AlphaFoldDB" id="A0A8X8WDU0"/>
<evidence type="ECO:0000256" key="3">
    <source>
        <dbReference type="PROSITE-ProRule" id="PRU00221"/>
    </source>
</evidence>
<dbReference type="SMART" id="SM00320">
    <property type="entry name" value="WD40"/>
    <property type="match status" value="4"/>
</dbReference>
<dbReference type="Pfam" id="PF23761">
    <property type="entry name" value="Beta-prop_DCAF4"/>
    <property type="match status" value="1"/>
</dbReference>
<dbReference type="InterPro" id="IPR052254">
    <property type="entry name" value="CUL4-DDB1_E3_ligase_receptor"/>
</dbReference>
<organism evidence="5">
    <name type="scientific">Salvia splendens</name>
    <name type="common">Scarlet sage</name>
    <dbReference type="NCBI Taxonomy" id="180675"/>
    <lineage>
        <taxon>Eukaryota</taxon>
        <taxon>Viridiplantae</taxon>
        <taxon>Streptophyta</taxon>
        <taxon>Embryophyta</taxon>
        <taxon>Tracheophyta</taxon>
        <taxon>Spermatophyta</taxon>
        <taxon>Magnoliopsida</taxon>
        <taxon>eudicotyledons</taxon>
        <taxon>Gunneridae</taxon>
        <taxon>Pentapetalae</taxon>
        <taxon>asterids</taxon>
        <taxon>lamiids</taxon>
        <taxon>Lamiales</taxon>
        <taxon>Lamiaceae</taxon>
        <taxon>Nepetoideae</taxon>
        <taxon>Mentheae</taxon>
        <taxon>Salviinae</taxon>
        <taxon>Salvia</taxon>
        <taxon>Salvia subgen. Calosphace</taxon>
        <taxon>core Calosphace</taxon>
    </lineage>
</organism>
<gene>
    <name evidence="5" type="ORF">SASPL_146417</name>
</gene>
<evidence type="ECO:0000313" key="5">
    <source>
        <dbReference type="EMBL" id="KAG6392206.1"/>
    </source>
</evidence>
<dbReference type="InterPro" id="IPR036322">
    <property type="entry name" value="WD40_repeat_dom_sf"/>
</dbReference>
<comment type="caution">
    <text evidence="5">The sequence shown here is derived from an EMBL/GenBank/DDBJ whole genome shotgun (WGS) entry which is preliminary data.</text>
</comment>
<evidence type="ECO:0000313" key="6">
    <source>
        <dbReference type="Proteomes" id="UP000298416"/>
    </source>
</evidence>
<keyword evidence="1 3" id="KW-0853">WD repeat</keyword>
<dbReference type="InterPro" id="IPR019775">
    <property type="entry name" value="WD40_repeat_CS"/>
</dbReference>
<dbReference type="Gene3D" id="2.130.10.10">
    <property type="entry name" value="YVTN repeat-like/Quinoprotein amine dehydrogenase"/>
    <property type="match status" value="1"/>
</dbReference>
<dbReference type="SUPFAM" id="SSF50978">
    <property type="entry name" value="WD40 repeat-like"/>
    <property type="match status" value="1"/>
</dbReference>
<feature type="compositionally biased region" description="Pro residues" evidence="4">
    <location>
        <begin position="30"/>
        <end position="39"/>
    </location>
</feature>
<evidence type="ECO:0000256" key="2">
    <source>
        <dbReference type="ARBA" id="ARBA00022737"/>
    </source>
</evidence>
<reference evidence="5" key="2">
    <citation type="submission" date="2020-08" db="EMBL/GenBank/DDBJ databases">
        <title>Plant Genome Project.</title>
        <authorList>
            <person name="Zhang R.-G."/>
        </authorList>
    </citation>
    <scope>NUCLEOTIDE SEQUENCE</scope>
    <source>
        <strain evidence="5">Huo1</strain>
        <tissue evidence="5">Leaf</tissue>
    </source>
</reference>
<dbReference type="PANTHER" id="PTHR44472:SF1">
    <property type="entry name" value="DDB1 AND CUL4 ASSOCIATED FACTOR 4"/>
    <property type="match status" value="1"/>
</dbReference>
<sequence>MPTELPGFYYDEEKKRYFAHKGPIPGSSRKPPPPNPPPKADSSCQSLKLRQKLIQSRELWGNVIFSRKEKFNFQSFYQKCHASQPMIWKYRGTKRIANVALGHVVADVSSQHGLTERDILVSVGANGLLCIFPVGKTEEEVDPMENHKVDLVWPLNSDTLPRHKELVKELGNSYGSTTCLASEISSLMSLRKSCLPADNMSKFFLYPSVTLVNSITTLGSENASGSVYLLDLSKPLHFGASVQIQEFHELASFKQTIWAADCDPEGSRAAIGTNRGVMLLNMETGGSSRVFDCKSDVLSVQLVQSGRVIICGLRNKAILTVDTRQKQIKKRIDKSLTTSMSSSVCCLSSLDLWDQYFLASSMDGSIKLYDHRLMQRGPVQSYEGNVNTHTSIKLGIDPSEKVVMSGGEDCYTRLWDIKTGEMLLEAKFMNSIPSAVCWPRRGAFSAAWQDHRNYWQDHSLGAWLGSYEGIYYMDWL</sequence>
<dbReference type="PROSITE" id="PS00678">
    <property type="entry name" value="WD_REPEATS_1"/>
    <property type="match status" value="1"/>
</dbReference>
<dbReference type="PANTHER" id="PTHR44472">
    <property type="entry name" value="DDB1- AND CUL4-ASSOCIATED FACTOR 4-RELATED"/>
    <property type="match status" value="1"/>
</dbReference>
<name>A0A8X8WDU0_SALSN</name>
<dbReference type="PROSITE" id="PS50082">
    <property type="entry name" value="WD_REPEATS_2"/>
    <property type="match status" value="1"/>
</dbReference>
<dbReference type="InterPro" id="IPR001680">
    <property type="entry name" value="WD40_rpt"/>
</dbReference>
<evidence type="ECO:0000256" key="4">
    <source>
        <dbReference type="SAM" id="MobiDB-lite"/>
    </source>
</evidence>
<accession>A0A8X8WDU0</accession>
<keyword evidence="6" id="KW-1185">Reference proteome</keyword>
<keyword evidence="2" id="KW-0677">Repeat</keyword>
<proteinExistence type="predicted"/>
<dbReference type="InterPro" id="IPR015943">
    <property type="entry name" value="WD40/YVTN_repeat-like_dom_sf"/>
</dbReference>
<evidence type="ECO:0008006" key="7">
    <source>
        <dbReference type="Google" id="ProtNLM"/>
    </source>
</evidence>
<evidence type="ECO:0000256" key="1">
    <source>
        <dbReference type="ARBA" id="ARBA00022574"/>
    </source>
</evidence>
<dbReference type="Proteomes" id="UP000298416">
    <property type="component" value="Unassembled WGS sequence"/>
</dbReference>
<reference evidence="5" key="1">
    <citation type="submission" date="2018-01" db="EMBL/GenBank/DDBJ databases">
        <authorList>
            <person name="Mao J.F."/>
        </authorList>
    </citation>
    <scope>NUCLEOTIDE SEQUENCE</scope>
    <source>
        <strain evidence="5">Huo1</strain>
        <tissue evidence="5">Leaf</tissue>
    </source>
</reference>
<feature type="repeat" description="WD" evidence="3">
    <location>
        <begin position="394"/>
        <end position="425"/>
    </location>
</feature>